<dbReference type="SUPFAM" id="SSF53137">
    <property type="entry name" value="Translational machinery components"/>
    <property type="match status" value="1"/>
</dbReference>
<protein>
    <recommendedName>
        <fullName evidence="6">Small ribosomal subunit protein uS11</fullName>
    </recommendedName>
</protein>
<dbReference type="GO" id="GO:1990904">
    <property type="term" value="C:ribonucleoprotein complex"/>
    <property type="evidence" value="ECO:0007669"/>
    <property type="project" value="UniProtKB-KW"/>
</dbReference>
<organism evidence="7 8">
    <name type="scientific">Candidatus Doudnabacteria bacterium RIFCSPHIGHO2_01_FULL_43_23</name>
    <dbReference type="NCBI Taxonomy" id="1817822"/>
    <lineage>
        <taxon>Bacteria</taxon>
        <taxon>Candidatus Doudnaibacteriota</taxon>
    </lineage>
</organism>
<dbReference type="Pfam" id="PF00411">
    <property type="entry name" value="Ribosomal_S11"/>
    <property type="match status" value="1"/>
</dbReference>
<dbReference type="EMBL" id="MFEI01000009">
    <property type="protein sequence ID" value="OGE81266.1"/>
    <property type="molecule type" value="Genomic_DNA"/>
</dbReference>
<accession>A0A1F5NUB5</accession>
<evidence type="ECO:0000256" key="3">
    <source>
        <dbReference type="ARBA" id="ARBA00022884"/>
    </source>
</evidence>
<dbReference type="STRING" id="1817822.A2826_02335"/>
<name>A0A1F5NUB5_9BACT</name>
<dbReference type="GO" id="GO:0019843">
    <property type="term" value="F:rRNA binding"/>
    <property type="evidence" value="ECO:0007669"/>
    <property type="project" value="UniProtKB-UniRule"/>
</dbReference>
<reference evidence="7 8" key="1">
    <citation type="journal article" date="2016" name="Nat. Commun.">
        <title>Thousands of microbial genomes shed light on interconnected biogeochemical processes in an aquifer system.</title>
        <authorList>
            <person name="Anantharaman K."/>
            <person name="Brown C.T."/>
            <person name="Hug L.A."/>
            <person name="Sharon I."/>
            <person name="Castelle C.J."/>
            <person name="Probst A.J."/>
            <person name="Thomas B.C."/>
            <person name="Singh A."/>
            <person name="Wilkins M.J."/>
            <person name="Karaoz U."/>
            <person name="Brodie E.L."/>
            <person name="Williams K.H."/>
            <person name="Hubbard S.S."/>
            <person name="Banfield J.F."/>
        </authorList>
    </citation>
    <scope>NUCLEOTIDE SEQUENCE [LARGE SCALE GENOMIC DNA]</scope>
</reference>
<proteinExistence type="inferred from homology"/>
<evidence type="ECO:0000313" key="8">
    <source>
        <dbReference type="Proteomes" id="UP000177912"/>
    </source>
</evidence>
<keyword evidence="3 6" id="KW-0694">RNA-binding</keyword>
<dbReference type="InterPro" id="IPR001971">
    <property type="entry name" value="Ribosomal_uS11"/>
</dbReference>
<dbReference type="PANTHER" id="PTHR11759">
    <property type="entry name" value="40S RIBOSOMAL PROTEIN S14/30S RIBOSOMAL PROTEIN S11"/>
    <property type="match status" value="1"/>
</dbReference>
<dbReference type="GO" id="GO:0005840">
    <property type="term" value="C:ribosome"/>
    <property type="evidence" value="ECO:0007669"/>
    <property type="project" value="UniProtKB-KW"/>
</dbReference>
<dbReference type="NCBIfam" id="NF003698">
    <property type="entry name" value="PRK05309.1"/>
    <property type="match status" value="1"/>
</dbReference>
<keyword evidence="2 6" id="KW-0699">rRNA-binding</keyword>
<gene>
    <name evidence="6" type="primary">rpsK</name>
    <name evidence="7" type="ORF">A2826_02335</name>
</gene>
<dbReference type="GO" id="GO:0003735">
    <property type="term" value="F:structural constituent of ribosome"/>
    <property type="evidence" value="ECO:0007669"/>
    <property type="project" value="InterPro"/>
</dbReference>
<dbReference type="Proteomes" id="UP000177912">
    <property type="component" value="Unassembled WGS sequence"/>
</dbReference>
<comment type="caution">
    <text evidence="7">The sequence shown here is derived from an EMBL/GenBank/DDBJ whole genome shotgun (WGS) entry which is preliminary data.</text>
</comment>
<dbReference type="InterPro" id="IPR019981">
    <property type="entry name" value="Ribosomal_uS11_bac-type"/>
</dbReference>
<evidence type="ECO:0000256" key="4">
    <source>
        <dbReference type="ARBA" id="ARBA00022980"/>
    </source>
</evidence>
<dbReference type="InterPro" id="IPR036967">
    <property type="entry name" value="Ribosomal_uS11_sf"/>
</dbReference>
<dbReference type="AlphaFoldDB" id="A0A1F5NUB5"/>
<evidence type="ECO:0000256" key="6">
    <source>
        <dbReference type="HAMAP-Rule" id="MF_01310"/>
    </source>
</evidence>
<keyword evidence="4 6" id="KW-0689">Ribosomal protein</keyword>
<dbReference type="HAMAP" id="MF_01310">
    <property type="entry name" value="Ribosomal_uS11"/>
    <property type="match status" value="1"/>
</dbReference>
<dbReference type="GO" id="GO:0006412">
    <property type="term" value="P:translation"/>
    <property type="evidence" value="ECO:0007669"/>
    <property type="project" value="UniProtKB-UniRule"/>
</dbReference>
<evidence type="ECO:0000256" key="1">
    <source>
        <dbReference type="ARBA" id="ARBA00006194"/>
    </source>
</evidence>
<comment type="subunit">
    <text evidence="6">Part of the 30S ribosomal subunit. Interacts with proteins S7 and S18. Binds to IF-3.</text>
</comment>
<evidence type="ECO:0000256" key="5">
    <source>
        <dbReference type="ARBA" id="ARBA00023274"/>
    </source>
</evidence>
<evidence type="ECO:0000256" key="2">
    <source>
        <dbReference type="ARBA" id="ARBA00022730"/>
    </source>
</evidence>
<sequence length="142" mass="15468">MGEQKVKTLAGDDLKSLGEVKGKKGKRKVTSARVYIHSTYNNTLVTLTDNEGAVLSWDSAGMVGFRGSKKSTPYAAQKTMEEMIKRMKDMGVKELDVYVKGVGTGRESAVRALNGAGIMVNTIRDTTPIPHGGVRKKKPRRV</sequence>
<dbReference type="PIRSF" id="PIRSF002131">
    <property type="entry name" value="Ribosomal_S11"/>
    <property type="match status" value="1"/>
</dbReference>
<dbReference type="Gene3D" id="3.30.420.80">
    <property type="entry name" value="Ribosomal protein S11"/>
    <property type="match status" value="1"/>
</dbReference>
<keyword evidence="5 6" id="KW-0687">Ribonucleoprotein</keyword>
<dbReference type="NCBIfam" id="TIGR03632">
    <property type="entry name" value="uS11_bact"/>
    <property type="match status" value="1"/>
</dbReference>
<evidence type="ECO:0000313" key="7">
    <source>
        <dbReference type="EMBL" id="OGE81266.1"/>
    </source>
</evidence>
<comment type="similarity">
    <text evidence="1 6">Belongs to the universal ribosomal protein uS11 family.</text>
</comment>
<comment type="function">
    <text evidence="6">Located on the platform of the 30S subunit, it bridges several disparate RNA helices of the 16S rRNA. Forms part of the Shine-Dalgarno cleft in the 70S ribosome.</text>
</comment>